<feature type="domain" description="PPIase FKBP-type" evidence="9">
    <location>
        <begin position="21"/>
        <end position="106"/>
    </location>
</feature>
<evidence type="ECO:0000256" key="7">
    <source>
        <dbReference type="ARBA" id="ARBA00023186"/>
    </source>
</evidence>
<dbReference type="InterPro" id="IPR001179">
    <property type="entry name" value="PPIase_FKBP_dom"/>
</dbReference>
<dbReference type="PANTHER" id="PTHR47861:SF3">
    <property type="entry name" value="FKBP-TYPE PEPTIDYL-PROLYL CIS-TRANS ISOMERASE SLYD"/>
    <property type="match status" value="1"/>
</dbReference>
<evidence type="ECO:0000259" key="9">
    <source>
        <dbReference type="PROSITE" id="PS50059"/>
    </source>
</evidence>
<dbReference type="InterPro" id="IPR046357">
    <property type="entry name" value="PPIase_dom_sf"/>
</dbReference>
<dbReference type="PANTHER" id="PTHR47861">
    <property type="entry name" value="FKBP-TYPE PEPTIDYL-PROLYL CIS-TRANS ISOMERASE SLYD"/>
    <property type="match status" value="1"/>
</dbReference>
<evidence type="ECO:0000256" key="1">
    <source>
        <dbReference type="ARBA" id="ARBA00000971"/>
    </source>
</evidence>
<dbReference type="Gene3D" id="3.10.50.40">
    <property type="match status" value="1"/>
</dbReference>
<evidence type="ECO:0000256" key="2">
    <source>
        <dbReference type="ARBA" id="ARBA00004496"/>
    </source>
</evidence>
<dbReference type="Pfam" id="PF00254">
    <property type="entry name" value="FKBP_C"/>
    <property type="match status" value="1"/>
</dbReference>
<evidence type="ECO:0000256" key="5">
    <source>
        <dbReference type="ARBA" id="ARBA00022490"/>
    </source>
</evidence>
<dbReference type="InterPro" id="IPR048261">
    <property type="entry name" value="SlpA/SlyD-like_ins_sf"/>
</dbReference>
<evidence type="ECO:0000256" key="4">
    <source>
        <dbReference type="ARBA" id="ARBA00013194"/>
    </source>
</evidence>
<dbReference type="GO" id="GO:0003755">
    <property type="term" value="F:peptidyl-prolyl cis-trans isomerase activity"/>
    <property type="evidence" value="ECO:0007669"/>
    <property type="project" value="UniProtKB-KW"/>
</dbReference>
<dbReference type="EC" id="5.2.1.8" evidence="4"/>
<organism evidence="10">
    <name type="scientific">hydrothermal vent metagenome</name>
    <dbReference type="NCBI Taxonomy" id="652676"/>
    <lineage>
        <taxon>unclassified sequences</taxon>
        <taxon>metagenomes</taxon>
        <taxon>ecological metagenomes</taxon>
    </lineage>
</organism>
<dbReference type="SUPFAM" id="SSF54534">
    <property type="entry name" value="FKBP-like"/>
    <property type="match status" value="1"/>
</dbReference>
<comment type="similarity">
    <text evidence="3">Belongs to the FKBP-type PPIase family.</text>
</comment>
<comment type="catalytic activity">
    <reaction evidence="1">
        <text>[protein]-peptidylproline (omega=180) = [protein]-peptidylproline (omega=0)</text>
        <dbReference type="Rhea" id="RHEA:16237"/>
        <dbReference type="Rhea" id="RHEA-COMP:10747"/>
        <dbReference type="Rhea" id="RHEA-COMP:10748"/>
        <dbReference type="ChEBI" id="CHEBI:83833"/>
        <dbReference type="ChEBI" id="CHEBI:83834"/>
        <dbReference type="EC" id="5.2.1.8"/>
    </reaction>
</comment>
<evidence type="ECO:0000256" key="8">
    <source>
        <dbReference type="ARBA" id="ARBA00023235"/>
    </source>
</evidence>
<dbReference type="EMBL" id="FPHC01000017">
    <property type="protein sequence ID" value="SFV50938.1"/>
    <property type="molecule type" value="Genomic_DNA"/>
</dbReference>
<reference evidence="10" key="1">
    <citation type="submission" date="2016-10" db="EMBL/GenBank/DDBJ databases">
        <authorList>
            <person name="de Groot N.N."/>
        </authorList>
    </citation>
    <scope>NUCLEOTIDE SEQUENCE</scope>
</reference>
<dbReference type="GO" id="GO:0005737">
    <property type="term" value="C:cytoplasm"/>
    <property type="evidence" value="ECO:0007669"/>
    <property type="project" value="UniProtKB-SubCell"/>
</dbReference>
<keyword evidence="5" id="KW-0963">Cytoplasm</keyword>
<accession>A0A1W1BBZ7</accession>
<proteinExistence type="inferred from homology"/>
<sequence length="182" mass="19300">MLGYNTKKLKIGLKMAIEANNCVVAISYDVKEAGTTEIVDSNRDSAPLEFITGIGQIIPGLENALVGMNAGESGDILVKAADAYGDINPDALQEVPRDQFEGIELEEGMMLYGQGEGGQTIQVVVKSFNDDMVTIDYNHPLAGKDLMFTVDVLEAREATEEEVATGQVGGAHCNDGSCGCGH</sequence>
<gene>
    <name evidence="10" type="ORF">MNB_SV-6-1045</name>
</gene>
<keyword evidence="8 10" id="KW-0413">Isomerase</keyword>
<keyword evidence="6" id="KW-0697">Rotamase</keyword>
<evidence type="ECO:0000313" key="10">
    <source>
        <dbReference type="EMBL" id="SFV50938.1"/>
    </source>
</evidence>
<name>A0A1W1BBZ7_9ZZZZ</name>
<keyword evidence="7" id="KW-0143">Chaperone</keyword>
<evidence type="ECO:0000256" key="3">
    <source>
        <dbReference type="ARBA" id="ARBA00006577"/>
    </source>
</evidence>
<dbReference type="AlphaFoldDB" id="A0A1W1BBZ7"/>
<dbReference type="GO" id="GO:0042026">
    <property type="term" value="P:protein refolding"/>
    <property type="evidence" value="ECO:0007669"/>
    <property type="project" value="UniProtKB-ARBA"/>
</dbReference>
<dbReference type="PROSITE" id="PS50059">
    <property type="entry name" value="FKBP_PPIASE"/>
    <property type="match status" value="1"/>
</dbReference>
<evidence type="ECO:0000256" key="6">
    <source>
        <dbReference type="ARBA" id="ARBA00023110"/>
    </source>
</evidence>
<protein>
    <recommendedName>
        <fullName evidence="4">peptidylprolyl isomerase</fullName>
        <ecNumber evidence="4">5.2.1.8</ecNumber>
    </recommendedName>
</protein>
<dbReference type="Gene3D" id="2.40.10.330">
    <property type="match status" value="1"/>
</dbReference>
<comment type="subcellular location">
    <subcellularLocation>
        <location evidence="2">Cytoplasm</location>
    </subcellularLocation>
</comment>